<gene>
    <name evidence="5" type="ORF">GCM10009836_56130</name>
</gene>
<evidence type="ECO:0000256" key="3">
    <source>
        <dbReference type="ARBA" id="ARBA00023274"/>
    </source>
</evidence>
<evidence type="ECO:0000256" key="1">
    <source>
        <dbReference type="ARBA" id="ARBA00006767"/>
    </source>
</evidence>
<dbReference type="InterPro" id="IPR050437">
    <property type="entry name" value="Ribos_protein_bS1-like"/>
</dbReference>
<dbReference type="Gene3D" id="2.40.50.140">
    <property type="entry name" value="Nucleic acid-binding proteins"/>
    <property type="match status" value="1"/>
</dbReference>
<comment type="caution">
    <text evidence="5">The sequence shown here is derived from an EMBL/GenBank/DDBJ whole genome shotgun (WGS) entry which is preliminary data.</text>
</comment>
<dbReference type="Proteomes" id="UP001500449">
    <property type="component" value="Unassembled WGS sequence"/>
</dbReference>
<evidence type="ECO:0000259" key="4">
    <source>
        <dbReference type="PROSITE" id="PS50126"/>
    </source>
</evidence>
<evidence type="ECO:0000313" key="6">
    <source>
        <dbReference type="Proteomes" id="UP001500449"/>
    </source>
</evidence>
<evidence type="ECO:0000256" key="2">
    <source>
        <dbReference type="ARBA" id="ARBA00022980"/>
    </source>
</evidence>
<evidence type="ECO:0000313" key="5">
    <source>
        <dbReference type="EMBL" id="GAA1868425.1"/>
    </source>
</evidence>
<reference evidence="5 6" key="1">
    <citation type="journal article" date="2019" name="Int. J. Syst. Evol. Microbiol.">
        <title>The Global Catalogue of Microorganisms (GCM) 10K type strain sequencing project: providing services to taxonomists for standard genome sequencing and annotation.</title>
        <authorList>
            <consortium name="The Broad Institute Genomics Platform"/>
            <consortium name="The Broad Institute Genome Sequencing Center for Infectious Disease"/>
            <person name="Wu L."/>
            <person name="Ma J."/>
        </authorList>
    </citation>
    <scope>NUCLEOTIDE SEQUENCE [LARGE SCALE GENOMIC DNA]</scope>
    <source>
        <strain evidence="5 6">JCM 16009</strain>
    </source>
</reference>
<dbReference type="PANTHER" id="PTHR10724">
    <property type="entry name" value="30S RIBOSOMAL PROTEIN S1"/>
    <property type="match status" value="1"/>
</dbReference>
<dbReference type="EMBL" id="BAAAQK010000023">
    <property type="protein sequence ID" value="GAA1868425.1"/>
    <property type="molecule type" value="Genomic_DNA"/>
</dbReference>
<organism evidence="5 6">
    <name type="scientific">Pseudonocardia ailaonensis</name>
    <dbReference type="NCBI Taxonomy" id="367279"/>
    <lineage>
        <taxon>Bacteria</taxon>
        <taxon>Bacillati</taxon>
        <taxon>Actinomycetota</taxon>
        <taxon>Actinomycetes</taxon>
        <taxon>Pseudonocardiales</taxon>
        <taxon>Pseudonocardiaceae</taxon>
        <taxon>Pseudonocardia</taxon>
    </lineage>
</organism>
<dbReference type="RefSeq" id="WP_344423535.1">
    <property type="nucleotide sequence ID" value="NZ_BAAAQK010000023.1"/>
</dbReference>
<dbReference type="PANTHER" id="PTHR10724:SF7">
    <property type="entry name" value="SMALL RIBOSOMAL SUBUNIT PROTEIN BS1C"/>
    <property type="match status" value="1"/>
</dbReference>
<dbReference type="SMART" id="SM00316">
    <property type="entry name" value="S1"/>
    <property type="match status" value="1"/>
</dbReference>
<proteinExistence type="inferred from homology"/>
<keyword evidence="6" id="KW-1185">Reference proteome</keyword>
<keyword evidence="2" id="KW-0689">Ribosomal protein</keyword>
<accession>A0ABN2NGH5</accession>
<comment type="similarity">
    <text evidence="1">Belongs to the bacterial ribosomal protein bS1 family.</text>
</comment>
<protein>
    <recommendedName>
        <fullName evidence="4">S1 motif domain-containing protein</fullName>
    </recommendedName>
</protein>
<dbReference type="PROSITE" id="PS50126">
    <property type="entry name" value="S1"/>
    <property type="match status" value="1"/>
</dbReference>
<name>A0ABN2NGH5_9PSEU</name>
<dbReference type="Pfam" id="PF00575">
    <property type="entry name" value="S1"/>
    <property type="match status" value="1"/>
</dbReference>
<dbReference type="InterPro" id="IPR003029">
    <property type="entry name" value="S1_domain"/>
</dbReference>
<keyword evidence="3" id="KW-0687">Ribonucleoprotein</keyword>
<dbReference type="InterPro" id="IPR012340">
    <property type="entry name" value="NA-bd_OB-fold"/>
</dbReference>
<feature type="domain" description="S1 motif" evidence="4">
    <location>
        <begin position="23"/>
        <end position="89"/>
    </location>
</feature>
<sequence>MSEHSEITPAPAWQEFLTQLAGAAPIEGTVVSVLPFGAFVRLHDGASGGVDGLLHVSEWRGGEPQVGGTVSVRVLQLDLEQRRVSLTAV</sequence>
<dbReference type="SUPFAM" id="SSF50249">
    <property type="entry name" value="Nucleic acid-binding proteins"/>
    <property type="match status" value="1"/>
</dbReference>